<organism evidence="3 4">
    <name type="scientific">Gottfriedia endophytica</name>
    <dbReference type="NCBI Taxonomy" id="2820819"/>
    <lineage>
        <taxon>Bacteria</taxon>
        <taxon>Bacillati</taxon>
        <taxon>Bacillota</taxon>
        <taxon>Bacilli</taxon>
        <taxon>Bacillales</taxon>
        <taxon>Bacillaceae</taxon>
        <taxon>Gottfriedia</taxon>
    </lineage>
</organism>
<keyword evidence="1" id="KW-0472">Membrane</keyword>
<dbReference type="EMBL" id="JAGIYQ010000007">
    <property type="protein sequence ID" value="MBP0725811.1"/>
    <property type="molecule type" value="Genomic_DNA"/>
</dbReference>
<protein>
    <submittedName>
        <fullName evidence="3">DJ-1/PfpI family protein</fullName>
    </submittedName>
</protein>
<keyword evidence="4" id="KW-1185">Reference proteome</keyword>
<comment type="caution">
    <text evidence="3">The sequence shown here is derived from an EMBL/GenBank/DDBJ whole genome shotgun (WGS) entry which is preliminary data.</text>
</comment>
<dbReference type="InterPro" id="IPR029062">
    <property type="entry name" value="Class_I_gatase-like"/>
</dbReference>
<dbReference type="InterPro" id="IPR002818">
    <property type="entry name" value="DJ-1/PfpI"/>
</dbReference>
<keyword evidence="1" id="KW-0812">Transmembrane</keyword>
<feature type="transmembrane region" description="Helical" evidence="1">
    <location>
        <begin position="424"/>
        <end position="444"/>
    </location>
</feature>
<dbReference type="RefSeq" id="WP_209405773.1">
    <property type="nucleotide sequence ID" value="NZ_JAGIYQ010000007.1"/>
</dbReference>
<gene>
    <name evidence="3" type="ORF">J5Y03_11580</name>
</gene>
<dbReference type="Gene3D" id="3.40.50.880">
    <property type="match status" value="2"/>
</dbReference>
<proteinExistence type="predicted"/>
<sequence length="459" mass="51750">MKRLVVRFVVYLLSFVVIVGGIGFYGFMRHKKDFYYNVRHEPVPSLQGVKVPQYDPHKPTVAVVMADSSITTEDFDFLMPYTLLSMTDAYNVYAVAPDKNIKPLSGGLDVVPHYSYKELDQLIGKSPDIVVVPYMPNVGGKKYQPTREWIQKHSNAKTIFLSICGGSMNLADAGLLKGKSATSHWQFIPFLKKQFPDTLWKDDMRYVQEGNTLTTAGQTSGIDGVLHLIAQQLGEPMAAKISNEINYPSYHFVQNPKVDHPFHWDIKFLTYWLNIGFHWNKTQMGVLLYNGMDELALSSVIGVYGDTGTTQVLTVSSSDAPITTKHHLNIVARNQISNTPKLDKMIIPGGDAKSLAESDIKLWSEKGKAKETLLIHSGSPNRYVFEAPLEDLAKQEDLLTAKRAEIRLEYRANGIHLEGKPYPLGTYVNLLLTILLAWLVAFCIDRRFIMKKPIFKSYK</sequence>
<dbReference type="Pfam" id="PF01965">
    <property type="entry name" value="DJ-1_PfpI"/>
    <property type="match status" value="1"/>
</dbReference>
<reference evidence="3" key="1">
    <citation type="submission" date="2021-04" db="EMBL/GenBank/DDBJ databases">
        <title>Genome seq and assembly of Bacillus sp.</title>
        <authorList>
            <person name="Chhetri G."/>
        </authorList>
    </citation>
    <scope>NUCLEOTIDE SEQUENCE</scope>
    <source>
        <strain evidence="3">RG28</strain>
    </source>
</reference>
<name>A0A940NNE0_9BACI</name>
<dbReference type="PANTHER" id="PTHR43130">
    <property type="entry name" value="ARAC-FAMILY TRANSCRIPTIONAL REGULATOR"/>
    <property type="match status" value="1"/>
</dbReference>
<evidence type="ECO:0000256" key="1">
    <source>
        <dbReference type="SAM" id="Phobius"/>
    </source>
</evidence>
<accession>A0A940NNE0</accession>
<evidence type="ECO:0000313" key="4">
    <source>
        <dbReference type="Proteomes" id="UP000682134"/>
    </source>
</evidence>
<feature type="domain" description="DJ-1/PfpI" evidence="2">
    <location>
        <begin position="62"/>
        <end position="229"/>
    </location>
</feature>
<dbReference type="InterPro" id="IPR052158">
    <property type="entry name" value="INH-QAR"/>
</dbReference>
<evidence type="ECO:0000259" key="2">
    <source>
        <dbReference type="Pfam" id="PF01965"/>
    </source>
</evidence>
<feature type="transmembrane region" description="Helical" evidence="1">
    <location>
        <begin position="9"/>
        <end position="28"/>
    </location>
</feature>
<evidence type="ECO:0000313" key="3">
    <source>
        <dbReference type="EMBL" id="MBP0725811.1"/>
    </source>
</evidence>
<dbReference type="SUPFAM" id="SSF52317">
    <property type="entry name" value="Class I glutamine amidotransferase-like"/>
    <property type="match status" value="2"/>
</dbReference>
<dbReference type="Proteomes" id="UP000682134">
    <property type="component" value="Unassembled WGS sequence"/>
</dbReference>
<dbReference type="PANTHER" id="PTHR43130:SF3">
    <property type="entry name" value="HTH-TYPE TRANSCRIPTIONAL REGULATOR RV1931C"/>
    <property type="match status" value="1"/>
</dbReference>
<dbReference type="AlphaFoldDB" id="A0A940NNE0"/>
<keyword evidence="1" id="KW-1133">Transmembrane helix</keyword>